<evidence type="ECO:0000256" key="1">
    <source>
        <dbReference type="SAM" id="MobiDB-lite"/>
    </source>
</evidence>
<keyword evidence="2" id="KW-0812">Transmembrane</keyword>
<evidence type="ECO:0000313" key="3">
    <source>
        <dbReference type="EMBL" id="KYN08894.1"/>
    </source>
</evidence>
<feature type="compositionally biased region" description="Basic and acidic residues" evidence="1">
    <location>
        <begin position="1"/>
        <end position="17"/>
    </location>
</feature>
<keyword evidence="2" id="KW-0472">Membrane</keyword>
<dbReference type="AlphaFoldDB" id="A0A195D8Z8"/>
<protein>
    <submittedName>
        <fullName evidence="3">Uncharacterized protein</fullName>
    </submittedName>
</protein>
<sequence length="147" mass="16435">MRERERERENVTRDPRAHRAATGTIVAEEQHARRRAVQGSSGHKAAVPCICTRDFVYPVCGPVITVELRRDESLASPRVRDTPSVISDEDYCANRVVICSDAVMGCSSRSFFLTTLLLVAGLLSIALFAEISCATRKFLFSYLWELL</sequence>
<accession>A0A195D8Z8</accession>
<organism evidence="3 4">
    <name type="scientific">Trachymyrmex cornetzi</name>
    <dbReference type="NCBI Taxonomy" id="471704"/>
    <lineage>
        <taxon>Eukaryota</taxon>
        <taxon>Metazoa</taxon>
        <taxon>Ecdysozoa</taxon>
        <taxon>Arthropoda</taxon>
        <taxon>Hexapoda</taxon>
        <taxon>Insecta</taxon>
        <taxon>Pterygota</taxon>
        <taxon>Neoptera</taxon>
        <taxon>Endopterygota</taxon>
        <taxon>Hymenoptera</taxon>
        <taxon>Apocrita</taxon>
        <taxon>Aculeata</taxon>
        <taxon>Formicoidea</taxon>
        <taxon>Formicidae</taxon>
        <taxon>Myrmicinae</taxon>
        <taxon>Trachymyrmex</taxon>
    </lineage>
</organism>
<dbReference type="Proteomes" id="UP000078492">
    <property type="component" value="Unassembled WGS sequence"/>
</dbReference>
<keyword evidence="2" id="KW-1133">Transmembrane helix</keyword>
<proteinExistence type="predicted"/>
<name>A0A195D8Z8_9HYME</name>
<evidence type="ECO:0000313" key="4">
    <source>
        <dbReference type="Proteomes" id="UP000078492"/>
    </source>
</evidence>
<dbReference type="EMBL" id="KQ981153">
    <property type="protein sequence ID" value="KYN08894.1"/>
    <property type="molecule type" value="Genomic_DNA"/>
</dbReference>
<feature type="transmembrane region" description="Helical" evidence="2">
    <location>
        <begin position="111"/>
        <end position="129"/>
    </location>
</feature>
<feature type="region of interest" description="Disordered" evidence="1">
    <location>
        <begin position="1"/>
        <end position="21"/>
    </location>
</feature>
<gene>
    <name evidence="3" type="ORF">ALC57_18860</name>
</gene>
<keyword evidence="4" id="KW-1185">Reference proteome</keyword>
<reference evidence="3 4" key="1">
    <citation type="submission" date="2015-09" db="EMBL/GenBank/DDBJ databases">
        <title>Trachymyrmex cornetzi WGS genome.</title>
        <authorList>
            <person name="Nygaard S."/>
            <person name="Hu H."/>
            <person name="Boomsma J."/>
            <person name="Zhang G."/>
        </authorList>
    </citation>
    <scope>NUCLEOTIDE SEQUENCE [LARGE SCALE GENOMIC DNA]</scope>
    <source>
        <strain evidence="3">Tcor2-1</strain>
        <tissue evidence="3">Whole body</tissue>
    </source>
</reference>
<evidence type="ECO:0000256" key="2">
    <source>
        <dbReference type="SAM" id="Phobius"/>
    </source>
</evidence>